<reference evidence="15" key="3">
    <citation type="submission" date="2025-09" db="UniProtKB">
        <authorList>
            <consortium name="Ensembl"/>
        </authorList>
    </citation>
    <scope>IDENTIFICATION</scope>
</reference>
<evidence type="ECO:0000256" key="12">
    <source>
        <dbReference type="SAM" id="MobiDB-lite"/>
    </source>
</evidence>
<evidence type="ECO:0000256" key="10">
    <source>
        <dbReference type="ARBA" id="ARBA00057441"/>
    </source>
</evidence>
<dbReference type="SMART" id="SM00204">
    <property type="entry name" value="TGFB"/>
    <property type="match status" value="1"/>
</dbReference>
<dbReference type="GO" id="GO:0060137">
    <property type="term" value="P:maternal process involved in parturition"/>
    <property type="evidence" value="ECO:0007669"/>
    <property type="project" value="Ensembl"/>
</dbReference>
<dbReference type="GO" id="GO:0048701">
    <property type="term" value="P:embryonic cranial skeleton morphogenesis"/>
    <property type="evidence" value="ECO:0007669"/>
    <property type="project" value="Ensembl"/>
</dbReference>
<dbReference type="CDD" id="cd13759">
    <property type="entry name" value="TGF_beta_NODAL"/>
    <property type="match status" value="1"/>
</dbReference>
<dbReference type="GO" id="GO:0001831">
    <property type="term" value="P:trophectodermal cellular morphogenesis"/>
    <property type="evidence" value="ECO:0007669"/>
    <property type="project" value="Ensembl"/>
</dbReference>
<dbReference type="FunCoup" id="G3W8D5">
    <property type="interactions" value="483"/>
</dbReference>
<feature type="compositionally biased region" description="Basic and acidic residues" evidence="12">
    <location>
        <begin position="177"/>
        <end position="186"/>
    </location>
</feature>
<evidence type="ECO:0000259" key="14">
    <source>
        <dbReference type="PROSITE" id="PS51362"/>
    </source>
</evidence>
<dbReference type="SUPFAM" id="SSF57501">
    <property type="entry name" value="Cystine-knot cytokines"/>
    <property type="match status" value="1"/>
</dbReference>
<evidence type="ECO:0000256" key="5">
    <source>
        <dbReference type="ARBA" id="ARBA00022685"/>
    </source>
</evidence>
<reference evidence="15" key="2">
    <citation type="submission" date="2025-08" db="UniProtKB">
        <authorList>
            <consortium name="Ensembl"/>
        </authorList>
    </citation>
    <scope>IDENTIFICATION</scope>
</reference>
<sequence>EPGKMLLVLLLQMAWEAAVSALPLALPSSPSPLAYMLRLYHGHQPRAHIVRSLQAQDVVMEGQHWTFAFDFSFLIQEEKLAGAELRLQLEPLGEPPAEAPILVEIFHQPRWEDEDQASACPERRRLASFVVTDSQVSFSSDSMVLRVTEALARGLEALSGAEDAPSAGRTDAAGGECGHRAPEPPRGRPAGSTLLWEAESSWRAREGRVSQERAKRKPRRRNGLAIRQCRRVRFQVDFNLIGWGSWVIYPKQYEAFRCEGECPNPMEERFSPTNHAYIQSLLKFYQPHQVPSTCCAPVKTKALSMLYLENGKVLLDHHKDMIVEECGCR</sequence>
<evidence type="ECO:0000313" key="16">
    <source>
        <dbReference type="Proteomes" id="UP000007648"/>
    </source>
</evidence>
<comment type="subcellular location">
    <subcellularLocation>
        <location evidence="1">Secreted</location>
    </subcellularLocation>
</comment>
<dbReference type="GO" id="GO:0035987">
    <property type="term" value="P:endodermal cell differentiation"/>
    <property type="evidence" value="ECO:0007669"/>
    <property type="project" value="Ensembl"/>
</dbReference>
<evidence type="ECO:0000256" key="2">
    <source>
        <dbReference type="ARBA" id="ARBA00006656"/>
    </source>
</evidence>
<dbReference type="PANTHER" id="PTHR11848:SF159">
    <property type="entry name" value="NODAL HOMOLOG"/>
    <property type="match status" value="1"/>
</dbReference>
<dbReference type="InterPro" id="IPR017948">
    <property type="entry name" value="TGFb_CS"/>
</dbReference>
<dbReference type="GO" id="GO:0033505">
    <property type="term" value="P:floor plate morphogenesis"/>
    <property type="evidence" value="ECO:0007669"/>
    <property type="project" value="Ensembl"/>
</dbReference>
<dbReference type="STRING" id="9305.ENSSHAP00000011690"/>
<keyword evidence="9" id="KW-0325">Glycoprotein</keyword>
<dbReference type="GO" id="GO:0007281">
    <property type="term" value="P:germ cell development"/>
    <property type="evidence" value="ECO:0007669"/>
    <property type="project" value="Ensembl"/>
</dbReference>
<dbReference type="GO" id="GO:0060802">
    <property type="term" value="P:epiblast cell-extraembryonic ectoderm cell signaling"/>
    <property type="evidence" value="ECO:0007669"/>
    <property type="project" value="Ensembl"/>
</dbReference>
<keyword evidence="16" id="KW-1185">Reference proteome</keyword>
<dbReference type="InterPro" id="IPR029034">
    <property type="entry name" value="Cystine-knot_cytokine"/>
</dbReference>
<keyword evidence="4" id="KW-0964">Secreted</keyword>
<organism evidence="15 16">
    <name type="scientific">Sarcophilus harrisii</name>
    <name type="common">Tasmanian devil</name>
    <name type="synonym">Sarcophilus laniarius</name>
    <dbReference type="NCBI Taxonomy" id="9305"/>
    <lineage>
        <taxon>Eukaryota</taxon>
        <taxon>Metazoa</taxon>
        <taxon>Chordata</taxon>
        <taxon>Craniata</taxon>
        <taxon>Vertebrata</taxon>
        <taxon>Euteleostomi</taxon>
        <taxon>Mammalia</taxon>
        <taxon>Metatheria</taxon>
        <taxon>Dasyuromorphia</taxon>
        <taxon>Dasyuridae</taxon>
        <taxon>Sarcophilus</taxon>
    </lineage>
</organism>
<evidence type="ECO:0000313" key="15">
    <source>
        <dbReference type="Ensembl" id="ENSSHAP00000011690.2"/>
    </source>
</evidence>
<dbReference type="GO" id="GO:0035019">
    <property type="term" value="P:somatic stem cell population maintenance"/>
    <property type="evidence" value="ECO:0007669"/>
    <property type="project" value="Ensembl"/>
</dbReference>
<dbReference type="GO" id="GO:0010470">
    <property type="term" value="P:regulation of gastrulation"/>
    <property type="evidence" value="ECO:0007669"/>
    <property type="project" value="Ensembl"/>
</dbReference>
<dbReference type="GO" id="GO:0048859">
    <property type="term" value="P:formation of anatomical boundary"/>
    <property type="evidence" value="ECO:0007669"/>
    <property type="project" value="Ensembl"/>
</dbReference>
<evidence type="ECO:0000256" key="4">
    <source>
        <dbReference type="ARBA" id="ARBA00022525"/>
    </source>
</evidence>
<evidence type="ECO:0000256" key="9">
    <source>
        <dbReference type="ARBA" id="ARBA00023180"/>
    </source>
</evidence>
<dbReference type="GO" id="GO:0008083">
    <property type="term" value="F:growth factor activity"/>
    <property type="evidence" value="ECO:0007669"/>
    <property type="project" value="UniProtKB-KW"/>
</dbReference>
<dbReference type="AlphaFoldDB" id="G3W8D5"/>
<feature type="chain" id="PRO_5029857766" evidence="13">
    <location>
        <begin position="22"/>
        <end position="329"/>
    </location>
</feature>
<protein>
    <submittedName>
        <fullName evidence="15">Nodal growth differentiation factor</fullName>
    </submittedName>
</protein>
<keyword evidence="8" id="KW-1015">Disulfide bond</keyword>
<dbReference type="GO" id="GO:0007179">
    <property type="term" value="P:transforming growth factor beta receptor signaling pathway"/>
    <property type="evidence" value="ECO:0007669"/>
    <property type="project" value="Ensembl"/>
</dbReference>
<dbReference type="GO" id="GO:0045944">
    <property type="term" value="P:positive regulation of transcription by RNA polymerase II"/>
    <property type="evidence" value="ECO:0007669"/>
    <property type="project" value="Ensembl"/>
</dbReference>
<dbReference type="GO" id="GO:0001947">
    <property type="term" value="P:heart looping"/>
    <property type="evidence" value="ECO:0007669"/>
    <property type="project" value="Ensembl"/>
</dbReference>
<dbReference type="GO" id="GO:0060460">
    <property type="term" value="P:left lung morphogenesis"/>
    <property type="evidence" value="ECO:0007669"/>
    <property type="project" value="Ensembl"/>
</dbReference>
<dbReference type="GO" id="GO:0001889">
    <property type="term" value="P:liver development"/>
    <property type="evidence" value="ECO:0007669"/>
    <property type="project" value="Ensembl"/>
</dbReference>
<feature type="domain" description="TGF-beta family profile" evidence="14">
    <location>
        <begin position="213"/>
        <end position="329"/>
    </location>
</feature>
<keyword evidence="6 13" id="KW-0732">Signal</keyword>
<dbReference type="Proteomes" id="UP000007648">
    <property type="component" value="Unassembled WGS sequence"/>
</dbReference>
<dbReference type="GO" id="GO:0001892">
    <property type="term" value="P:embryonic placenta development"/>
    <property type="evidence" value="ECO:0007669"/>
    <property type="project" value="Ensembl"/>
</dbReference>
<dbReference type="GO" id="GO:0045766">
    <property type="term" value="P:positive regulation of angiogenesis"/>
    <property type="evidence" value="ECO:0007669"/>
    <property type="project" value="Ensembl"/>
</dbReference>
<dbReference type="GO" id="GO:0022409">
    <property type="term" value="P:positive regulation of cell-cell adhesion"/>
    <property type="evidence" value="ECO:0007669"/>
    <property type="project" value="Ensembl"/>
</dbReference>
<dbReference type="InParanoid" id="G3W8D5"/>
<feature type="signal peptide" evidence="13">
    <location>
        <begin position="1"/>
        <end position="21"/>
    </location>
</feature>
<dbReference type="GO" id="GO:0002085">
    <property type="term" value="P:inhibition of neuroepithelial cell differentiation"/>
    <property type="evidence" value="ECO:0007669"/>
    <property type="project" value="Ensembl"/>
</dbReference>
<dbReference type="GeneTree" id="ENSGT00940000160223"/>
<name>G3W8D5_SARHA</name>
<accession>G3W8D5</accession>
<dbReference type="GO" id="GO:0001944">
    <property type="term" value="P:vasculature development"/>
    <property type="evidence" value="ECO:0007669"/>
    <property type="project" value="Ensembl"/>
</dbReference>
<dbReference type="GO" id="GO:0005615">
    <property type="term" value="C:extracellular space"/>
    <property type="evidence" value="ECO:0007669"/>
    <property type="project" value="Ensembl"/>
</dbReference>
<dbReference type="GO" id="GO:1901164">
    <property type="term" value="P:negative regulation of trophoblast cell migration"/>
    <property type="evidence" value="ECO:0007669"/>
    <property type="project" value="Ensembl"/>
</dbReference>
<dbReference type="GO" id="GO:0090009">
    <property type="term" value="P:primitive streak formation"/>
    <property type="evidence" value="ECO:0007669"/>
    <property type="project" value="Ensembl"/>
</dbReference>
<evidence type="ECO:0000256" key="7">
    <source>
        <dbReference type="ARBA" id="ARBA00023030"/>
    </source>
</evidence>
<dbReference type="GO" id="GO:0010085">
    <property type="term" value="P:polarity specification of proximal/distal axis"/>
    <property type="evidence" value="ECO:0007669"/>
    <property type="project" value="Ensembl"/>
</dbReference>
<comment type="similarity">
    <text evidence="2 11">Belongs to the TGF-beta family.</text>
</comment>
<dbReference type="GO" id="GO:0000122">
    <property type="term" value="P:negative regulation of transcription by RNA polymerase II"/>
    <property type="evidence" value="ECO:0007669"/>
    <property type="project" value="Ensembl"/>
</dbReference>
<dbReference type="GO" id="GO:0008283">
    <property type="term" value="P:cell population proliferation"/>
    <property type="evidence" value="ECO:0007669"/>
    <property type="project" value="Ensembl"/>
</dbReference>
<dbReference type="GO" id="GO:0009880">
    <property type="term" value="P:embryonic pattern specification"/>
    <property type="evidence" value="ECO:0007669"/>
    <property type="project" value="Ensembl"/>
</dbReference>
<dbReference type="FunFam" id="2.10.90.10:FF:000026">
    <property type="entry name" value="Nodal homolog 3-A"/>
    <property type="match status" value="1"/>
</dbReference>
<dbReference type="GO" id="GO:0070698">
    <property type="term" value="F:type I activin receptor binding"/>
    <property type="evidence" value="ECO:0007669"/>
    <property type="project" value="Ensembl"/>
</dbReference>
<proteinExistence type="inferred from homology"/>
<dbReference type="GO" id="GO:0007420">
    <property type="term" value="P:brain development"/>
    <property type="evidence" value="ECO:0007669"/>
    <property type="project" value="Ensembl"/>
</dbReference>
<dbReference type="GO" id="GO:0042074">
    <property type="term" value="P:cell migration involved in gastrulation"/>
    <property type="evidence" value="ECO:0007669"/>
    <property type="project" value="Ensembl"/>
</dbReference>
<evidence type="ECO:0000256" key="3">
    <source>
        <dbReference type="ARBA" id="ARBA00022473"/>
    </source>
</evidence>
<evidence type="ECO:0000256" key="13">
    <source>
        <dbReference type="SAM" id="SignalP"/>
    </source>
</evidence>
<evidence type="ECO:0000256" key="8">
    <source>
        <dbReference type="ARBA" id="ARBA00023157"/>
    </source>
</evidence>
<reference evidence="15 16" key="1">
    <citation type="journal article" date="2011" name="Proc. Natl. Acad. Sci. U.S.A.">
        <title>Genetic diversity and population structure of the endangered marsupial Sarcophilus harrisii (Tasmanian devil).</title>
        <authorList>
            <person name="Miller W."/>
            <person name="Hayes V.M."/>
            <person name="Ratan A."/>
            <person name="Petersen D.C."/>
            <person name="Wittekindt N.E."/>
            <person name="Miller J."/>
            <person name="Walenz B."/>
            <person name="Knight J."/>
            <person name="Qi J."/>
            <person name="Zhao F."/>
            <person name="Wang Q."/>
            <person name="Bedoya-Reina O.C."/>
            <person name="Katiyar N."/>
            <person name="Tomsho L.P."/>
            <person name="Kasson L.M."/>
            <person name="Hardie R.A."/>
            <person name="Woodbridge P."/>
            <person name="Tindall E.A."/>
            <person name="Bertelsen M.F."/>
            <person name="Dixon D."/>
            <person name="Pyecroft S."/>
            <person name="Helgen K.M."/>
            <person name="Lesk A.M."/>
            <person name="Pringle T.H."/>
            <person name="Patterson N."/>
            <person name="Zhang Y."/>
            <person name="Kreiss A."/>
            <person name="Woods G.M."/>
            <person name="Jones M.E."/>
            <person name="Schuster S.C."/>
        </authorList>
    </citation>
    <scope>NUCLEOTIDE SEQUENCE [LARGE SCALE GENOMIC DNA]</scope>
</reference>
<comment type="function">
    <text evidence="10">Essential for mesoderm formation and axial patterning during embryonic development.</text>
</comment>
<dbReference type="GO" id="GO:0070374">
    <property type="term" value="P:positive regulation of ERK1 and ERK2 cascade"/>
    <property type="evidence" value="ECO:0007669"/>
    <property type="project" value="Ensembl"/>
</dbReference>
<dbReference type="PANTHER" id="PTHR11848">
    <property type="entry name" value="TGF-BETA FAMILY"/>
    <property type="match status" value="1"/>
</dbReference>
<dbReference type="GO" id="GO:0060391">
    <property type="term" value="P:positive regulation of SMAD protein signal transduction"/>
    <property type="evidence" value="ECO:0007669"/>
    <property type="project" value="Ensembl"/>
</dbReference>
<gene>
    <name evidence="15" type="primary">NODAL</name>
</gene>
<dbReference type="GO" id="GO:0038092">
    <property type="term" value="P:nodal signaling pathway"/>
    <property type="evidence" value="ECO:0007669"/>
    <property type="project" value="Ensembl"/>
</dbReference>
<dbReference type="GO" id="GO:0060766">
    <property type="term" value="P:negative regulation of androgen receptor signaling pathway"/>
    <property type="evidence" value="ECO:0007669"/>
    <property type="project" value="Ensembl"/>
</dbReference>
<dbReference type="GO" id="GO:0048382">
    <property type="term" value="P:mesendoderm development"/>
    <property type="evidence" value="ECO:0007669"/>
    <property type="project" value="Ensembl"/>
</dbReference>
<dbReference type="GO" id="GO:0010721">
    <property type="term" value="P:negative regulation of cell development"/>
    <property type="evidence" value="ECO:0007669"/>
    <property type="project" value="Ensembl"/>
</dbReference>
<dbReference type="GO" id="GO:0097190">
    <property type="term" value="P:apoptotic signaling pathway"/>
    <property type="evidence" value="ECO:0007669"/>
    <property type="project" value="Ensembl"/>
</dbReference>
<dbReference type="GO" id="GO:0001842">
    <property type="term" value="P:neural fold formation"/>
    <property type="evidence" value="ECO:0007669"/>
    <property type="project" value="Ensembl"/>
</dbReference>
<dbReference type="InterPro" id="IPR001839">
    <property type="entry name" value="TGF-b_C"/>
</dbReference>
<dbReference type="GO" id="GO:1901383">
    <property type="term" value="P:negative regulation of chorionic trophoblast cell proliferation"/>
    <property type="evidence" value="ECO:0007669"/>
    <property type="project" value="Ensembl"/>
</dbReference>
<dbReference type="GO" id="GO:0048327">
    <property type="term" value="P:axial mesodermal cell fate specification"/>
    <property type="evidence" value="ECO:0007669"/>
    <property type="project" value="Ensembl"/>
</dbReference>
<dbReference type="GO" id="GO:0010575">
    <property type="term" value="P:positive regulation of vascular endothelial growth factor production"/>
    <property type="evidence" value="ECO:0007669"/>
    <property type="project" value="Ensembl"/>
</dbReference>
<dbReference type="GO" id="GO:0050679">
    <property type="term" value="P:positive regulation of epithelial cell proliferation"/>
    <property type="evidence" value="ECO:0007669"/>
    <property type="project" value="Ensembl"/>
</dbReference>
<keyword evidence="7 11" id="KW-0339">Growth factor</keyword>
<dbReference type="GO" id="GO:0001893">
    <property type="term" value="P:maternal placenta development"/>
    <property type="evidence" value="ECO:0007669"/>
    <property type="project" value="Ensembl"/>
</dbReference>
<keyword evidence="5" id="KW-0165">Cleavage on pair of basic residues</keyword>
<dbReference type="eggNOG" id="KOG3900">
    <property type="taxonomic scope" value="Eukaryota"/>
</dbReference>
<keyword evidence="3" id="KW-0217">Developmental protein</keyword>
<dbReference type="GO" id="GO:0060136">
    <property type="term" value="P:embryonic process involved in female pregnancy"/>
    <property type="evidence" value="ECO:0007669"/>
    <property type="project" value="Ensembl"/>
</dbReference>
<dbReference type="InterPro" id="IPR015615">
    <property type="entry name" value="TGF-beta-rel"/>
</dbReference>
<evidence type="ECO:0000256" key="11">
    <source>
        <dbReference type="RuleBase" id="RU000354"/>
    </source>
</evidence>
<dbReference type="PROSITE" id="PS00250">
    <property type="entry name" value="TGF_BETA_1"/>
    <property type="match status" value="1"/>
</dbReference>
<dbReference type="Pfam" id="PF00019">
    <property type="entry name" value="TGF_beta"/>
    <property type="match status" value="1"/>
</dbReference>
<dbReference type="Ensembl" id="ENSSHAT00000011786.2">
    <property type="protein sequence ID" value="ENSSHAP00000011690.2"/>
    <property type="gene ID" value="ENSSHAG00000010040.2"/>
</dbReference>
<feature type="region of interest" description="Disordered" evidence="12">
    <location>
        <begin position="160"/>
        <end position="192"/>
    </location>
</feature>
<dbReference type="GO" id="GO:0048546">
    <property type="term" value="P:digestive tract morphogenesis"/>
    <property type="evidence" value="ECO:0007669"/>
    <property type="project" value="Ensembl"/>
</dbReference>
<dbReference type="HOGENOM" id="CLU_020515_1_0_1"/>
<dbReference type="Gene3D" id="2.10.90.10">
    <property type="entry name" value="Cystine-knot cytokines"/>
    <property type="match status" value="1"/>
</dbReference>
<evidence type="ECO:0000256" key="6">
    <source>
        <dbReference type="ARBA" id="ARBA00022729"/>
    </source>
</evidence>
<dbReference type="PROSITE" id="PS51362">
    <property type="entry name" value="TGF_BETA_2"/>
    <property type="match status" value="1"/>
</dbReference>
<evidence type="ECO:0000256" key="1">
    <source>
        <dbReference type="ARBA" id="ARBA00004613"/>
    </source>
</evidence>
<dbReference type="GO" id="GO:0003140">
    <property type="term" value="P:determination of left/right asymmetry in lateral mesoderm"/>
    <property type="evidence" value="ECO:0007669"/>
    <property type="project" value="Ensembl"/>
</dbReference>
<dbReference type="GO" id="GO:0005125">
    <property type="term" value="F:cytokine activity"/>
    <property type="evidence" value="ECO:0007669"/>
    <property type="project" value="Ensembl"/>
</dbReference>